<reference evidence="3 4" key="1">
    <citation type="submission" date="2014-04" db="EMBL/GenBank/DDBJ databases">
        <authorList>
            <consortium name="DOE Joint Genome Institute"/>
            <person name="Kuo A."/>
            <person name="Ruytinx J."/>
            <person name="Rineau F."/>
            <person name="Colpaert J."/>
            <person name="Kohler A."/>
            <person name="Nagy L.G."/>
            <person name="Floudas D."/>
            <person name="Copeland A."/>
            <person name="Barry K.W."/>
            <person name="Cichocki N."/>
            <person name="Veneault-Fourrey C."/>
            <person name="LaButti K."/>
            <person name="Lindquist E.A."/>
            <person name="Lipzen A."/>
            <person name="Lundell T."/>
            <person name="Morin E."/>
            <person name="Murat C."/>
            <person name="Sun H."/>
            <person name="Tunlid A."/>
            <person name="Henrissat B."/>
            <person name="Grigoriev I.V."/>
            <person name="Hibbett D.S."/>
            <person name="Martin F."/>
            <person name="Nordberg H.P."/>
            <person name="Cantor M.N."/>
            <person name="Hua S.X."/>
        </authorList>
    </citation>
    <scope>NUCLEOTIDE SEQUENCE [LARGE SCALE GENOMIC DNA]</scope>
    <source>
        <strain evidence="3 4">UH-Slu-Lm8-n1</strain>
    </source>
</reference>
<keyword evidence="4" id="KW-1185">Reference proteome</keyword>
<feature type="compositionally biased region" description="Polar residues" evidence="1">
    <location>
        <begin position="403"/>
        <end position="416"/>
    </location>
</feature>
<feature type="transmembrane region" description="Helical" evidence="2">
    <location>
        <begin position="12"/>
        <end position="31"/>
    </location>
</feature>
<evidence type="ECO:0000313" key="3">
    <source>
        <dbReference type="EMBL" id="KIK49661.1"/>
    </source>
</evidence>
<dbReference type="OrthoDB" id="2691313at2759"/>
<gene>
    <name evidence="3" type="ORF">CY34DRAFT_122853</name>
</gene>
<evidence type="ECO:0000256" key="2">
    <source>
        <dbReference type="SAM" id="Phobius"/>
    </source>
</evidence>
<keyword evidence="2" id="KW-0812">Transmembrane</keyword>
<feature type="region of interest" description="Disordered" evidence="1">
    <location>
        <begin position="178"/>
        <end position="198"/>
    </location>
</feature>
<name>A0A0D0B6H5_9AGAM</name>
<accession>A0A0D0B6H5</accession>
<reference evidence="4" key="2">
    <citation type="submission" date="2015-01" db="EMBL/GenBank/DDBJ databases">
        <title>Evolutionary Origins and Diversification of the Mycorrhizal Mutualists.</title>
        <authorList>
            <consortium name="DOE Joint Genome Institute"/>
            <consortium name="Mycorrhizal Genomics Consortium"/>
            <person name="Kohler A."/>
            <person name="Kuo A."/>
            <person name="Nagy L.G."/>
            <person name="Floudas D."/>
            <person name="Copeland A."/>
            <person name="Barry K.W."/>
            <person name="Cichocki N."/>
            <person name="Veneault-Fourrey C."/>
            <person name="LaButti K."/>
            <person name="Lindquist E.A."/>
            <person name="Lipzen A."/>
            <person name="Lundell T."/>
            <person name="Morin E."/>
            <person name="Murat C."/>
            <person name="Riley R."/>
            <person name="Ohm R."/>
            <person name="Sun H."/>
            <person name="Tunlid A."/>
            <person name="Henrissat B."/>
            <person name="Grigoriev I.V."/>
            <person name="Hibbett D.S."/>
            <person name="Martin F."/>
        </authorList>
    </citation>
    <scope>NUCLEOTIDE SEQUENCE [LARGE SCALE GENOMIC DNA]</scope>
    <source>
        <strain evidence="4">UH-Slu-Lm8-n1</strain>
    </source>
</reference>
<feature type="compositionally biased region" description="Low complexity" evidence="1">
    <location>
        <begin position="182"/>
        <end position="198"/>
    </location>
</feature>
<dbReference type="InParanoid" id="A0A0D0B6H5"/>
<feature type="region of interest" description="Disordered" evidence="1">
    <location>
        <begin position="388"/>
        <end position="416"/>
    </location>
</feature>
<dbReference type="HOGENOM" id="CLU_660856_0_0_1"/>
<keyword evidence="2" id="KW-1133">Transmembrane helix</keyword>
<dbReference type="STRING" id="930992.A0A0D0B6H5"/>
<sequence length="416" mass="43540">MLRTFTRFFNFNFVIYTLYFISLSNILSWSFHCVQAAPVRVSVGPEEREFGIFLKAPGHSLATVAGQIYVFKKLNGLHHVARDSRLDDDIVSASDTTSAMPFASTEATATPSSPSSSTLDSSMSTPWTSPSTTSSCTPVASSSSFWLGTGVPSASSDISPPTASPVVVPSVTPVVTSPPPISATTEGLPPASSETSTTTLLPPIVTSLQPPVPPVITSLPPPVVALSSSPVVPVPSSVTRTLQSAASQATVTSPAGRFTSTMIVSVTPVTPEPSPTTTSTSSAPNAQSNPSSQQASSSPASSPSAQSDAVSSSQLSGSLIAIITVLSFLGTLSLVLGVIVFFRTRHRRIIQTRLLEERQPSPPNLSSRFSVSTTGSMEQSRRFTLFNSRPPSMTRSLLPRPTNPNDGMTSATTPLV</sequence>
<feature type="region of interest" description="Disordered" evidence="1">
    <location>
        <begin position="267"/>
        <end position="310"/>
    </location>
</feature>
<protein>
    <recommendedName>
        <fullName evidence="5">Mid2 domain-containing protein</fullName>
    </recommendedName>
</protein>
<dbReference type="EMBL" id="KN835132">
    <property type="protein sequence ID" value="KIK49661.1"/>
    <property type="molecule type" value="Genomic_DNA"/>
</dbReference>
<feature type="compositionally biased region" description="Low complexity" evidence="1">
    <location>
        <begin position="103"/>
        <end position="136"/>
    </location>
</feature>
<keyword evidence="2" id="KW-0472">Membrane</keyword>
<evidence type="ECO:0008006" key="5">
    <source>
        <dbReference type="Google" id="ProtNLM"/>
    </source>
</evidence>
<organism evidence="3 4">
    <name type="scientific">Suillus luteus UH-Slu-Lm8-n1</name>
    <dbReference type="NCBI Taxonomy" id="930992"/>
    <lineage>
        <taxon>Eukaryota</taxon>
        <taxon>Fungi</taxon>
        <taxon>Dikarya</taxon>
        <taxon>Basidiomycota</taxon>
        <taxon>Agaricomycotina</taxon>
        <taxon>Agaricomycetes</taxon>
        <taxon>Agaricomycetidae</taxon>
        <taxon>Boletales</taxon>
        <taxon>Suillineae</taxon>
        <taxon>Suillaceae</taxon>
        <taxon>Suillus</taxon>
    </lineage>
</organism>
<dbReference type="Proteomes" id="UP000054485">
    <property type="component" value="Unassembled WGS sequence"/>
</dbReference>
<dbReference type="AlphaFoldDB" id="A0A0D0B6H5"/>
<evidence type="ECO:0000313" key="4">
    <source>
        <dbReference type="Proteomes" id="UP000054485"/>
    </source>
</evidence>
<evidence type="ECO:0000256" key="1">
    <source>
        <dbReference type="SAM" id="MobiDB-lite"/>
    </source>
</evidence>
<feature type="region of interest" description="Disordered" evidence="1">
    <location>
        <begin position="102"/>
        <end position="136"/>
    </location>
</feature>
<feature type="transmembrane region" description="Helical" evidence="2">
    <location>
        <begin position="319"/>
        <end position="342"/>
    </location>
</feature>
<proteinExistence type="predicted"/>